<dbReference type="EMBL" id="HG994373">
    <property type="protein sequence ID" value="CAF1727365.1"/>
    <property type="molecule type" value="Genomic_DNA"/>
</dbReference>
<name>A0A816J4Q0_BRANA</name>
<evidence type="ECO:0000313" key="1">
    <source>
        <dbReference type="EMBL" id="CAF1727365.1"/>
    </source>
</evidence>
<organism evidence="1">
    <name type="scientific">Brassica napus</name>
    <name type="common">Rape</name>
    <dbReference type="NCBI Taxonomy" id="3708"/>
    <lineage>
        <taxon>Eukaryota</taxon>
        <taxon>Viridiplantae</taxon>
        <taxon>Streptophyta</taxon>
        <taxon>Embryophyta</taxon>
        <taxon>Tracheophyta</taxon>
        <taxon>Spermatophyta</taxon>
        <taxon>Magnoliopsida</taxon>
        <taxon>eudicotyledons</taxon>
        <taxon>Gunneridae</taxon>
        <taxon>Pentapetalae</taxon>
        <taxon>rosids</taxon>
        <taxon>malvids</taxon>
        <taxon>Brassicales</taxon>
        <taxon>Brassicaceae</taxon>
        <taxon>Brassiceae</taxon>
        <taxon>Brassica</taxon>
    </lineage>
</organism>
<dbReference type="Proteomes" id="UP001295469">
    <property type="component" value="Chromosome C09"/>
</dbReference>
<protein>
    <submittedName>
        <fullName evidence="1">(rape) hypothetical protein</fullName>
    </submittedName>
</protein>
<proteinExistence type="predicted"/>
<gene>
    <name evidence="1" type="ORF">DARMORV10_C09P23530.1</name>
</gene>
<dbReference type="AlphaFoldDB" id="A0A816J4Q0"/>
<sequence length="71" mass="7992">MVMFLGSRGRCDSELVMSEWSTDKASSVDGSRLWSEAWSLVKLFRSGMHRFGVDVLVRALNSYLLVTSAYV</sequence>
<accession>A0A816J4Q0</accession>
<reference evidence="1" key="1">
    <citation type="submission" date="2021-01" db="EMBL/GenBank/DDBJ databases">
        <authorList>
            <consortium name="Genoscope - CEA"/>
            <person name="William W."/>
        </authorList>
    </citation>
    <scope>NUCLEOTIDE SEQUENCE</scope>
</reference>